<reference evidence="1 2" key="1">
    <citation type="submission" date="2015-01" db="EMBL/GenBank/DDBJ databases">
        <title>Genome Sequence of Magnetospirillum magnetotacticum Strain MS-1.</title>
        <authorList>
            <person name="Marinov G.K."/>
            <person name="Smalley M.D."/>
            <person name="DeSalvo G."/>
        </authorList>
    </citation>
    <scope>NUCLEOTIDE SEQUENCE [LARGE SCALE GENOMIC DNA]</scope>
    <source>
        <strain evidence="1 2">MS-1</strain>
    </source>
</reference>
<dbReference type="AlphaFoldDB" id="A0A0C2YUE4"/>
<dbReference type="Proteomes" id="UP000031971">
    <property type="component" value="Unassembled WGS sequence"/>
</dbReference>
<evidence type="ECO:0000313" key="1">
    <source>
        <dbReference type="EMBL" id="KIL98330.1"/>
    </source>
</evidence>
<sequence length="87" mass="9006">MVAVTASPAEADAVARVEAETCAACHSSEIHTTIPALGGRPAPELLRLLLAFRDGSRSATMMDRITRGYSAGELEAIAGEIAGRAKP</sequence>
<accession>A0A0C2YUE4</accession>
<dbReference type="GO" id="GO:0009055">
    <property type="term" value="F:electron transfer activity"/>
    <property type="evidence" value="ECO:0007669"/>
    <property type="project" value="InterPro"/>
</dbReference>
<name>A0A0C2YUE4_PARME</name>
<dbReference type="Gene3D" id="1.10.760.10">
    <property type="entry name" value="Cytochrome c-like domain"/>
    <property type="match status" value="1"/>
</dbReference>
<comment type="caution">
    <text evidence="1">The sequence shown here is derived from an EMBL/GenBank/DDBJ whole genome shotgun (WGS) entry which is preliminary data.</text>
</comment>
<dbReference type="STRING" id="272627.CCC_03613"/>
<keyword evidence="2" id="KW-1185">Reference proteome</keyword>
<proteinExistence type="predicted"/>
<evidence type="ECO:0000313" key="2">
    <source>
        <dbReference type="Proteomes" id="UP000031971"/>
    </source>
</evidence>
<dbReference type="InterPro" id="IPR036909">
    <property type="entry name" value="Cyt_c-like_dom_sf"/>
</dbReference>
<dbReference type="SUPFAM" id="SSF46626">
    <property type="entry name" value="Cytochrome c"/>
    <property type="match status" value="1"/>
</dbReference>
<organism evidence="1 2">
    <name type="scientific">Paramagnetospirillum magnetotacticum MS-1</name>
    <dbReference type="NCBI Taxonomy" id="272627"/>
    <lineage>
        <taxon>Bacteria</taxon>
        <taxon>Pseudomonadati</taxon>
        <taxon>Pseudomonadota</taxon>
        <taxon>Alphaproteobacteria</taxon>
        <taxon>Rhodospirillales</taxon>
        <taxon>Magnetospirillaceae</taxon>
        <taxon>Paramagnetospirillum</taxon>
    </lineage>
</organism>
<protein>
    <recommendedName>
        <fullName evidence="3">Cytochrome c domain-containing protein</fullName>
    </recommendedName>
</protein>
<dbReference type="EMBL" id="JXSL01000028">
    <property type="protein sequence ID" value="KIL98330.1"/>
    <property type="molecule type" value="Genomic_DNA"/>
</dbReference>
<dbReference type="GO" id="GO:0020037">
    <property type="term" value="F:heme binding"/>
    <property type="evidence" value="ECO:0007669"/>
    <property type="project" value="InterPro"/>
</dbReference>
<gene>
    <name evidence="1" type="ORF">CCC_03613</name>
</gene>
<evidence type="ECO:0008006" key="3">
    <source>
        <dbReference type="Google" id="ProtNLM"/>
    </source>
</evidence>